<feature type="compositionally biased region" description="Acidic residues" evidence="1">
    <location>
        <begin position="106"/>
        <end position="130"/>
    </location>
</feature>
<dbReference type="AlphaFoldDB" id="A0AAD4D6W1"/>
<feature type="non-terminal residue" evidence="3">
    <location>
        <position position="130"/>
    </location>
</feature>
<gene>
    <name evidence="3" type="ORF">BGZ95_001435</name>
</gene>
<dbReference type="EMBL" id="JAAAIL010001294">
    <property type="protein sequence ID" value="KAG0270849.1"/>
    <property type="molecule type" value="Genomic_DNA"/>
</dbReference>
<evidence type="ECO:0000256" key="1">
    <source>
        <dbReference type="SAM" id="MobiDB-lite"/>
    </source>
</evidence>
<comment type="caution">
    <text evidence="3">The sequence shown here is derived from an EMBL/GenBank/DDBJ whole genome shotgun (WGS) entry which is preliminary data.</text>
</comment>
<organism evidence="3 4">
    <name type="scientific">Linnemannia exigua</name>
    <dbReference type="NCBI Taxonomy" id="604196"/>
    <lineage>
        <taxon>Eukaryota</taxon>
        <taxon>Fungi</taxon>
        <taxon>Fungi incertae sedis</taxon>
        <taxon>Mucoromycota</taxon>
        <taxon>Mortierellomycotina</taxon>
        <taxon>Mortierellomycetes</taxon>
        <taxon>Mortierellales</taxon>
        <taxon>Mortierellaceae</taxon>
        <taxon>Linnemannia</taxon>
    </lineage>
</organism>
<feature type="region of interest" description="Disordered" evidence="1">
    <location>
        <begin position="80"/>
        <end position="130"/>
    </location>
</feature>
<evidence type="ECO:0000313" key="4">
    <source>
        <dbReference type="Proteomes" id="UP001194580"/>
    </source>
</evidence>
<feature type="compositionally biased region" description="Polar residues" evidence="1">
    <location>
        <begin position="87"/>
        <end position="105"/>
    </location>
</feature>
<dbReference type="Proteomes" id="UP001194580">
    <property type="component" value="Unassembled WGS sequence"/>
</dbReference>
<protein>
    <submittedName>
        <fullName evidence="3">Uncharacterized protein</fullName>
    </submittedName>
</protein>
<keyword evidence="2" id="KW-0732">Signal</keyword>
<evidence type="ECO:0000313" key="3">
    <source>
        <dbReference type="EMBL" id="KAG0270849.1"/>
    </source>
</evidence>
<proteinExistence type="predicted"/>
<feature type="signal peptide" evidence="2">
    <location>
        <begin position="1"/>
        <end position="20"/>
    </location>
</feature>
<feature type="chain" id="PRO_5042277603" evidence="2">
    <location>
        <begin position="21"/>
        <end position="130"/>
    </location>
</feature>
<name>A0AAD4D6W1_9FUNG</name>
<sequence length="130" mass="14062">MRIISITLAISLALVAVTKAAPLPTAKPAITEMLIFKRQDCLEDCYQVQQECLLNAETVSGCVADFATCHDQCNSSVTPVPEEVQLQDETPNNSTPDLSVDPSTTDPEENVDPSVAEPEETDPEENEDPS</sequence>
<evidence type="ECO:0000256" key="2">
    <source>
        <dbReference type="SAM" id="SignalP"/>
    </source>
</evidence>
<reference evidence="3" key="1">
    <citation type="journal article" date="2020" name="Fungal Divers.">
        <title>Resolving the Mortierellaceae phylogeny through synthesis of multi-gene phylogenetics and phylogenomics.</title>
        <authorList>
            <person name="Vandepol N."/>
            <person name="Liber J."/>
            <person name="Desiro A."/>
            <person name="Na H."/>
            <person name="Kennedy M."/>
            <person name="Barry K."/>
            <person name="Grigoriev I.V."/>
            <person name="Miller A.N."/>
            <person name="O'Donnell K."/>
            <person name="Stajich J.E."/>
            <person name="Bonito G."/>
        </authorList>
    </citation>
    <scope>NUCLEOTIDE SEQUENCE</scope>
    <source>
        <strain evidence="3">NRRL 28262</strain>
    </source>
</reference>
<accession>A0AAD4D6W1</accession>
<keyword evidence="4" id="KW-1185">Reference proteome</keyword>